<comment type="caution">
    <text evidence="1">The sequence shown here is derived from an EMBL/GenBank/DDBJ whole genome shotgun (WGS) entry which is preliminary data.</text>
</comment>
<organism evidence="1 2">
    <name type="scientific">Rufibacter latericius</name>
    <dbReference type="NCBI Taxonomy" id="2487040"/>
    <lineage>
        <taxon>Bacteria</taxon>
        <taxon>Pseudomonadati</taxon>
        <taxon>Bacteroidota</taxon>
        <taxon>Cytophagia</taxon>
        <taxon>Cytophagales</taxon>
        <taxon>Hymenobacteraceae</taxon>
        <taxon>Rufibacter</taxon>
    </lineage>
</organism>
<evidence type="ECO:0000313" key="2">
    <source>
        <dbReference type="Proteomes" id="UP000272117"/>
    </source>
</evidence>
<dbReference type="Proteomes" id="UP000272117">
    <property type="component" value="Unassembled WGS sequence"/>
</dbReference>
<dbReference type="OrthoDB" id="5521926at2"/>
<dbReference type="RefSeq" id="WP_125077642.1">
    <property type="nucleotide sequence ID" value="NZ_RJJD01000001.1"/>
</dbReference>
<accession>A0A3M9N355</accession>
<gene>
    <name evidence="1" type="ORF">EFB08_03565</name>
</gene>
<dbReference type="AlphaFoldDB" id="A0A3M9N355"/>
<evidence type="ECO:0000313" key="1">
    <source>
        <dbReference type="EMBL" id="RNI31603.1"/>
    </source>
</evidence>
<keyword evidence="2" id="KW-1185">Reference proteome</keyword>
<protein>
    <submittedName>
        <fullName evidence="1">Uncharacterized protein</fullName>
    </submittedName>
</protein>
<name>A0A3M9N355_9BACT</name>
<dbReference type="EMBL" id="RJJD01000001">
    <property type="protein sequence ID" value="RNI31603.1"/>
    <property type="molecule type" value="Genomic_DNA"/>
</dbReference>
<sequence>MQHINKNLIADLTYINLSNIFNSESMSDITAAEKQKLEKLLRMNQGFLLNFTDNALQLFITKSVGIDLMDEKYKVGTGSKANRMRGIWAQENNFVVAKLIYDLCRYWQELNTRKRKQSTASEEGQDLLKECLNISKRLVNSIETGLLVPSKKREYKNAVTNNVQEQPAPTSQHL</sequence>
<proteinExistence type="predicted"/>
<reference evidence="1 2" key="1">
    <citation type="submission" date="2018-11" db="EMBL/GenBank/DDBJ databases">
        <title>Rufibacter latericius sp. nov., isolated from water in Baiyang Lake.</title>
        <authorList>
            <person name="Yang Y."/>
        </authorList>
    </citation>
    <scope>NUCLEOTIDE SEQUENCE [LARGE SCALE GENOMIC DNA]</scope>
    <source>
        <strain evidence="1 2">R-22-1c-1</strain>
    </source>
</reference>